<name>A0A3Q0J1A2_DIACI</name>
<sequence length="148" mass="16136">MTFHRAMDKLSLLLFIFLRCLNPNLGYKAGAPTFACKTMTPGHGVPTQTSASPYTIQTGAEEVDDAGRILVTLSSPPLQFFTGFLVQARTPESDEAIGSFVQIPRNTQLLNCGTQANSSVTQSTNARKTNIEMEWESPPDYEGSVTFV</sequence>
<dbReference type="InterPro" id="IPR002861">
    <property type="entry name" value="Reeler_dom"/>
</dbReference>
<accession>A0A3Q0J1A2</accession>
<dbReference type="STRING" id="121845.A0A3Q0J1A2"/>
<dbReference type="Proteomes" id="UP000079169">
    <property type="component" value="Unplaced"/>
</dbReference>
<dbReference type="Gene3D" id="2.60.40.4060">
    <property type="entry name" value="Reeler domain"/>
    <property type="match status" value="1"/>
</dbReference>
<evidence type="ECO:0000313" key="4">
    <source>
        <dbReference type="RefSeq" id="XP_026680733.1"/>
    </source>
</evidence>
<feature type="chain" id="PRO_5018069820" evidence="1">
    <location>
        <begin position="27"/>
        <end position="148"/>
    </location>
</feature>
<dbReference type="PROSITE" id="PS51019">
    <property type="entry name" value="REELIN"/>
    <property type="match status" value="1"/>
</dbReference>
<proteinExistence type="predicted"/>
<dbReference type="GeneID" id="103511060"/>
<organism evidence="3 4">
    <name type="scientific">Diaphorina citri</name>
    <name type="common">Asian citrus psyllid</name>
    <dbReference type="NCBI Taxonomy" id="121845"/>
    <lineage>
        <taxon>Eukaryota</taxon>
        <taxon>Metazoa</taxon>
        <taxon>Ecdysozoa</taxon>
        <taxon>Arthropoda</taxon>
        <taxon>Hexapoda</taxon>
        <taxon>Insecta</taxon>
        <taxon>Pterygota</taxon>
        <taxon>Neoptera</taxon>
        <taxon>Paraneoptera</taxon>
        <taxon>Hemiptera</taxon>
        <taxon>Sternorrhyncha</taxon>
        <taxon>Psylloidea</taxon>
        <taxon>Psyllidae</taxon>
        <taxon>Diaphorininae</taxon>
        <taxon>Diaphorina</taxon>
    </lineage>
</organism>
<evidence type="ECO:0000256" key="1">
    <source>
        <dbReference type="SAM" id="SignalP"/>
    </source>
</evidence>
<feature type="signal peptide" evidence="1">
    <location>
        <begin position="1"/>
        <end position="26"/>
    </location>
</feature>
<dbReference type="PaxDb" id="121845-A0A3Q0J1A2"/>
<dbReference type="RefSeq" id="XP_026680733.1">
    <property type="nucleotide sequence ID" value="XM_026824932.1"/>
</dbReference>
<protein>
    <submittedName>
        <fullName evidence="4">Defense protein 3</fullName>
    </submittedName>
</protein>
<gene>
    <name evidence="4" type="primary">LOC103511060</name>
</gene>
<evidence type="ECO:0000313" key="3">
    <source>
        <dbReference type="Proteomes" id="UP000079169"/>
    </source>
</evidence>
<keyword evidence="1" id="KW-0732">Signal</keyword>
<feature type="domain" description="Reelin" evidence="2">
    <location>
        <begin position="17"/>
        <end position="148"/>
    </location>
</feature>
<keyword evidence="3" id="KW-1185">Reference proteome</keyword>
<dbReference type="KEGG" id="dci:103511060"/>
<dbReference type="InterPro" id="IPR042307">
    <property type="entry name" value="Reeler_sf"/>
</dbReference>
<evidence type="ECO:0000259" key="2">
    <source>
        <dbReference type="PROSITE" id="PS51019"/>
    </source>
</evidence>
<dbReference type="AlphaFoldDB" id="A0A3Q0J1A2"/>
<dbReference type="InterPro" id="IPR051237">
    <property type="entry name" value="Ferric-chelate_Red/DefProt"/>
</dbReference>
<dbReference type="CDD" id="cd08544">
    <property type="entry name" value="Reeler"/>
    <property type="match status" value="1"/>
</dbReference>
<dbReference type="PANTHER" id="PTHR45828:SF33">
    <property type="entry name" value="DOMON DOMAIN-CONTAINING PROTEIN"/>
    <property type="match status" value="1"/>
</dbReference>
<dbReference type="GO" id="GO:0016020">
    <property type="term" value="C:membrane"/>
    <property type="evidence" value="ECO:0007669"/>
    <property type="project" value="TreeGrafter"/>
</dbReference>
<dbReference type="Pfam" id="PF02014">
    <property type="entry name" value="Reeler"/>
    <property type="match status" value="1"/>
</dbReference>
<dbReference type="PANTHER" id="PTHR45828">
    <property type="entry name" value="CYTOCHROME B561/FERRIC REDUCTASE TRANSMEMBRANE"/>
    <property type="match status" value="1"/>
</dbReference>
<reference evidence="4" key="1">
    <citation type="submission" date="2025-08" db="UniProtKB">
        <authorList>
            <consortium name="RefSeq"/>
        </authorList>
    </citation>
    <scope>IDENTIFICATION</scope>
</reference>